<evidence type="ECO:0000313" key="3">
    <source>
        <dbReference type="Proteomes" id="UP000231962"/>
    </source>
</evidence>
<accession>A0A2M9ZJM3</accession>
<comment type="caution">
    <text evidence="2">The sequence shown here is derived from an EMBL/GenBank/DDBJ whole genome shotgun (WGS) entry which is preliminary data.</text>
</comment>
<sequence>MVSISSTILSNGFLEWILKYSILVHQSERSFFVESLGPGAVMWKDWSKHLVEIGTDFPDPFQIRFVLHRPKPLHDRQDSA</sequence>
<dbReference type="Proteomes" id="UP000231962">
    <property type="component" value="Unassembled WGS sequence"/>
</dbReference>
<gene>
    <name evidence="1" type="ORF">CH360_10475</name>
    <name evidence="2" type="ORF">CH373_15135</name>
</gene>
<reference evidence="3 4" key="1">
    <citation type="submission" date="2017-07" db="EMBL/GenBank/DDBJ databases">
        <title>Leptospira spp. isolated from tropical soils.</title>
        <authorList>
            <person name="Thibeaux R."/>
            <person name="Iraola G."/>
            <person name="Ferres I."/>
            <person name="Bierque E."/>
            <person name="Girault D."/>
            <person name="Soupe-Gilbert M.-E."/>
            <person name="Picardeau M."/>
            <person name="Goarant C."/>
        </authorList>
    </citation>
    <scope>NUCLEOTIDE SEQUENCE [LARGE SCALE GENOMIC DNA]</scope>
    <source>
        <strain evidence="2 4">FH1-B-B1</strain>
        <strain evidence="1 3">FH1-B-C1</strain>
    </source>
</reference>
<proteinExistence type="predicted"/>
<protein>
    <submittedName>
        <fullName evidence="2">Uncharacterized protein</fullName>
    </submittedName>
</protein>
<organism evidence="2 4">
    <name type="scientific">Leptospira perolatii</name>
    <dbReference type="NCBI Taxonomy" id="2023191"/>
    <lineage>
        <taxon>Bacteria</taxon>
        <taxon>Pseudomonadati</taxon>
        <taxon>Spirochaetota</taxon>
        <taxon>Spirochaetia</taxon>
        <taxon>Leptospirales</taxon>
        <taxon>Leptospiraceae</taxon>
        <taxon>Leptospira</taxon>
    </lineage>
</organism>
<dbReference type="AlphaFoldDB" id="A0A2M9ZJM3"/>
<dbReference type="Proteomes" id="UP000231990">
    <property type="component" value="Unassembled WGS sequence"/>
</dbReference>
<evidence type="ECO:0000313" key="2">
    <source>
        <dbReference type="EMBL" id="PJZ72257.1"/>
    </source>
</evidence>
<evidence type="ECO:0000313" key="1">
    <source>
        <dbReference type="EMBL" id="PJZ69432.1"/>
    </source>
</evidence>
<evidence type="ECO:0000313" key="4">
    <source>
        <dbReference type="Proteomes" id="UP000231990"/>
    </source>
</evidence>
<keyword evidence="3" id="KW-1185">Reference proteome</keyword>
<name>A0A2M9ZJM3_9LEPT</name>
<dbReference type="EMBL" id="NPDY01000009">
    <property type="protein sequence ID" value="PJZ69432.1"/>
    <property type="molecule type" value="Genomic_DNA"/>
</dbReference>
<dbReference type="EMBL" id="NPDZ01000011">
    <property type="protein sequence ID" value="PJZ72257.1"/>
    <property type="molecule type" value="Genomic_DNA"/>
</dbReference>